<dbReference type="InterPro" id="IPR050223">
    <property type="entry name" value="D-isomer_2-hydroxyacid_DH"/>
</dbReference>
<organism evidence="4 5">
    <name type="scientific">Falsochrobactrum shanghaiense</name>
    <dbReference type="NCBI Taxonomy" id="2201899"/>
    <lineage>
        <taxon>Bacteria</taxon>
        <taxon>Pseudomonadati</taxon>
        <taxon>Pseudomonadota</taxon>
        <taxon>Alphaproteobacteria</taxon>
        <taxon>Hyphomicrobiales</taxon>
        <taxon>Brucellaceae</taxon>
        <taxon>Falsochrobactrum</taxon>
    </lineage>
</organism>
<evidence type="ECO:0000256" key="2">
    <source>
        <dbReference type="ARBA" id="ARBA00023027"/>
    </source>
</evidence>
<evidence type="ECO:0000259" key="3">
    <source>
        <dbReference type="Pfam" id="PF02826"/>
    </source>
</evidence>
<dbReference type="GO" id="GO:0016618">
    <property type="term" value="F:hydroxypyruvate reductase [NAD(P)H] activity"/>
    <property type="evidence" value="ECO:0007669"/>
    <property type="project" value="TreeGrafter"/>
</dbReference>
<comment type="caution">
    <text evidence="4">The sequence shown here is derived from an EMBL/GenBank/DDBJ whole genome shotgun (WGS) entry which is preliminary data.</text>
</comment>
<reference evidence="4 5" key="1">
    <citation type="submission" date="2018-05" db="EMBL/GenBank/DDBJ databases">
        <title>Comparative genomic sequence analysis between strain HN4 and CCM 8460T (Falsochrobactrum ovis) will provide more evidence to prove that HN4 is a new species of Falsochrobactrum.</title>
        <authorList>
            <person name="Lyu W."/>
            <person name="Sun L."/>
            <person name="Yao L."/>
        </authorList>
    </citation>
    <scope>NUCLEOTIDE SEQUENCE [LARGE SCALE GENOMIC DNA]</scope>
    <source>
        <strain evidence="4 5">HN4</strain>
    </source>
</reference>
<evidence type="ECO:0000313" key="5">
    <source>
        <dbReference type="Proteomes" id="UP000245865"/>
    </source>
</evidence>
<dbReference type="GO" id="GO:0005829">
    <property type="term" value="C:cytosol"/>
    <property type="evidence" value="ECO:0007669"/>
    <property type="project" value="TreeGrafter"/>
</dbReference>
<sequence length="231" mass="24749">MALTALGSSARAETLPQRSILRNTLPLTILAASSQRVRASTGRPVRQTISGPYPLSLNSLWNRKIGIYGLGRIGKAIGRRLEGFELPINYHNRRPVAGCAYQYYSSLHNLAMAVDTLICAVPGNAATDGSINADILQALGPTGILINIGRSKTVDQDALIFCLENKIISAAGPDVFANESCVSDEMLMLENTSRRPHIAPASVDARGAVANLVIDNLLSWIKTGKTITPIE</sequence>
<dbReference type="InterPro" id="IPR029752">
    <property type="entry name" value="D-isomer_DH_CS1"/>
</dbReference>
<dbReference type="Gene3D" id="3.40.50.720">
    <property type="entry name" value="NAD(P)-binding Rossmann-like Domain"/>
    <property type="match status" value="2"/>
</dbReference>
<accession>A0A316JMA0</accession>
<keyword evidence="2" id="KW-0520">NAD</keyword>
<keyword evidence="1" id="KW-0560">Oxidoreductase</keyword>
<dbReference type="PANTHER" id="PTHR10996:SF178">
    <property type="entry name" value="2-HYDROXYACID DEHYDROGENASE YGL185C-RELATED"/>
    <property type="match status" value="1"/>
</dbReference>
<keyword evidence="5" id="KW-1185">Reference proteome</keyword>
<gene>
    <name evidence="4" type="ORF">DKP76_17980</name>
</gene>
<dbReference type="InterPro" id="IPR036291">
    <property type="entry name" value="NAD(P)-bd_dom_sf"/>
</dbReference>
<protein>
    <recommendedName>
        <fullName evidence="3">D-isomer specific 2-hydroxyacid dehydrogenase NAD-binding domain-containing protein</fullName>
    </recommendedName>
</protein>
<dbReference type="Pfam" id="PF02826">
    <property type="entry name" value="2-Hacid_dh_C"/>
    <property type="match status" value="1"/>
</dbReference>
<dbReference type="GO" id="GO:0030267">
    <property type="term" value="F:glyoxylate reductase (NADPH) activity"/>
    <property type="evidence" value="ECO:0007669"/>
    <property type="project" value="TreeGrafter"/>
</dbReference>
<name>A0A316JMA0_9HYPH</name>
<dbReference type="Proteomes" id="UP000245865">
    <property type="component" value="Unassembled WGS sequence"/>
</dbReference>
<evidence type="ECO:0000256" key="1">
    <source>
        <dbReference type="ARBA" id="ARBA00023002"/>
    </source>
</evidence>
<dbReference type="PROSITE" id="PS00065">
    <property type="entry name" value="D_2_HYDROXYACID_DH_1"/>
    <property type="match status" value="1"/>
</dbReference>
<evidence type="ECO:0000313" key="4">
    <source>
        <dbReference type="EMBL" id="PWL16340.1"/>
    </source>
</evidence>
<proteinExistence type="predicted"/>
<dbReference type="SUPFAM" id="SSF51735">
    <property type="entry name" value="NAD(P)-binding Rossmann-fold domains"/>
    <property type="match status" value="1"/>
</dbReference>
<dbReference type="EMBL" id="QGDB01000013">
    <property type="protein sequence ID" value="PWL16340.1"/>
    <property type="molecule type" value="Genomic_DNA"/>
</dbReference>
<dbReference type="PANTHER" id="PTHR10996">
    <property type="entry name" value="2-HYDROXYACID DEHYDROGENASE-RELATED"/>
    <property type="match status" value="1"/>
</dbReference>
<dbReference type="InterPro" id="IPR006140">
    <property type="entry name" value="D-isomer_DH_NAD-bd"/>
</dbReference>
<dbReference type="GO" id="GO:0051287">
    <property type="term" value="F:NAD binding"/>
    <property type="evidence" value="ECO:0007669"/>
    <property type="project" value="InterPro"/>
</dbReference>
<feature type="domain" description="D-isomer specific 2-hydroxyacid dehydrogenase NAD-binding" evidence="3">
    <location>
        <begin position="51"/>
        <end position="199"/>
    </location>
</feature>
<dbReference type="AlphaFoldDB" id="A0A316JMA0"/>